<dbReference type="OrthoDB" id="433924at2759"/>
<dbReference type="SMART" id="SM00298">
    <property type="entry name" value="CHROMO"/>
    <property type="match status" value="1"/>
</dbReference>
<dbReference type="CDD" id="cd00024">
    <property type="entry name" value="CD_CSD"/>
    <property type="match status" value="1"/>
</dbReference>
<reference evidence="3" key="1">
    <citation type="submission" date="2020-04" db="EMBL/GenBank/DDBJ databases">
        <authorList>
            <person name="Alioto T."/>
            <person name="Alioto T."/>
            <person name="Gomez Garrido J."/>
        </authorList>
    </citation>
    <scope>NUCLEOTIDE SEQUENCE</scope>
    <source>
        <strain evidence="3">A484AB</strain>
    </source>
</reference>
<name>A0A6S7FT47_PARCT</name>
<sequence length="224" mass="26088">MAAKRASTRVDYKQLHCLSSVIMYDNSSARKKKGKIYPVERIITRKKQNNDFLYLIKWLGWSLQYCTWEPSSNLPENLLSGYEHPPEPSLSQLEQAARAFSCGISTMLKSKSLRRGHIDINHDCWRYVIRGKGRPSEHRGYQLFDKEDFARLPMLPSDWWYIFNKHGEGQKIDFPIKAKAVVSWSAQKYVFDKEGNVVPAARFPLERISIYIASCPCNQENLFY</sequence>
<dbReference type="PROSITE" id="PS00598">
    <property type="entry name" value="CHROMO_1"/>
    <property type="match status" value="1"/>
</dbReference>
<dbReference type="SUPFAM" id="SSF54160">
    <property type="entry name" value="Chromo domain-like"/>
    <property type="match status" value="1"/>
</dbReference>
<dbReference type="InterPro" id="IPR000953">
    <property type="entry name" value="Chromo/chromo_shadow_dom"/>
</dbReference>
<protein>
    <submittedName>
        <fullName evidence="3">Uncharacterized protein</fullName>
    </submittedName>
</protein>
<dbReference type="PROSITE" id="PS50013">
    <property type="entry name" value="CHROMO_2"/>
    <property type="match status" value="1"/>
</dbReference>
<dbReference type="EMBL" id="CACRXK020000542">
    <property type="protein sequence ID" value="CAB3982795.1"/>
    <property type="molecule type" value="Genomic_DNA"/>
</dbReference>
<keyword evidence="2" id="KW-0539">Nucleus</keyword>
<dbReference type="InterPro" id="IPR016197">
    <property type="entry name" value="Chromo-like_dom_sf"/>
</dbReference>
<accession>A0A6S7FT47</accession>
<proteinExistence type="predicted"/>
<dbReference type="Proteomes" id="UP001152795">
    <property type="component" value="Unassembled WGS sequence"/>
</dbReference>
<comment type="caution">
    <text evidence="3">The sequence shown here is derived from an EMBL/GenBank/DDBJ whole genome shotgun (WGS) entry which is preliminary data.</text>
</comment>
<dbReference type="Pfam" id="PF00385">
    <property type="entry name" value="Chromo"/>
    <property type="match status" value="1"/>
</dbReference>
<dbReference type="GO" id="GO:0005634">
    <property type="term" value="C:nucleus"/>
    <property type="evidence" value="ECO:0007669"/>
    <property type="project" value="UniProtKB-SubCell"/>
</dbReference>
<organism evidence="3 4">
    <name type="scientific">Paramuricea clavata</name>
    <name type="common">Red gorgonian</name>
    <name type="synonym">Violescent sea-whip</name>
    <dbReference type="NCBI Taxonomy" id="317549"/>
    <lineage>
        <taxon>Eukaryota</taxon>
        <taxon>Metazoa</taxon>
        <taxon>Cnidaria</taxon>
        <taxon>Anthozoa</taxon>
        <taxon>Octocorallia</taxon>
        <taxon>Malacalcyonacea</taxon>
        <taxon>Plexauridae</taxon>
        <taxon>Paramuricea</taxon>
    </lineage>
</organism>
<evidence type="ECO:0000256" key="2">
    <source>
        <dbReference type="ARBA" id="ARBA00023242"/>
    </source>
</evidence>
<evidence type="ECO:0000313" key="4">
    <source>
        <dbReference type="Proteomes" id="UP001152795"/>
    </source>
</evidence>
<gene>
    <name evidence="3" type="ORF">PACLA_8A039702</name>
</gene>
<comment type="subcellular location">
    <subcellularLocation>
        <location evidence="1">Nucleus</location>
    </subcellularLocation>
</comment>
<dbReference type="InterPro" id="IPR023780">
    <property type="entry name" value="Chromo_domain"/>
</dbReference>
<dbReference type="InterPro" id="IPR023779">
    <property type="entry name" value="Chromodomain_CS"/>
</dbReference>
<keyword evidence="4" id="KW-1185">Reference proteome</keyword>
<evidence type="ECO:0000313" key="3">
    <source>
        <dbReference type="EMBL" id="CAB3982795.1"/>
    </source>
</evidence>
<dbReference type="AlphaFoldDB" id="A0A6S7FT47"/>
<dbReference type="Gene3D" id="2.40.50.40">
    <property type="match status" value="1"/>
</dbReference>
<evidence type="ECO:0000256" key="1">
    <source>
        <dbReference type="ARBA" id="ARBA00004123"/>
    </source>
</evidence>